<keyword evidence="12" id="KW-1185">Reference proteome</keyword>
<dbReference type="Gene3D" id="2.60.40.10">
    <property type="entry name" value="Immunoglobulins"/>
    <property type="match status" value="1"/>
</dbReference>
<evidence type="ECO:0000313" key="11">
    <source>
        <dbReference type="EMBL" id="PZX15165.1"/>
    </source>
</evidence>
<evidence type="ECO:0000259" key="9">
    <source>
        <dbReference type="PROSITE" id="PS50109"/>
    </source>
</evidence>
<dbReference type="CDD" id="cd00082">
    <property type="entry name" value="HisKA"/>
    <property type="match status" value="1"/>
</dbReference>
<feature type="domain" description="Response regulatory" evidence="10">
    <location>
        <begin position="1196"/>
        <end position="1313"/>
    </location>
</feature>
<evidence type="ECO:0000256" key="1">
    <source>
        <dbReference type="ARBA" id="ARBA00000085"/>
    </source>
</evidence>
<keyword evidence="3 6" id="KW-0597">Phosphoprotein</keyword>
<dbReference type="Gene3D" id="2.130.10.10">
    <property type="entry name" value="YVTN repeat-like/Quinoprotein amine dehydrogenase"/>
    <property type="match status" value="4"/>
</dbReference>
<dbReference type="PROSITE" id="PS50110">
    <property type="entry name" value="RESPONSE_REGULATORY"/>
    <property type="match status" value="1"/>
</dbReference>
<proteinExistence type="predicted"/>
<dbReference type="SUPFAM" id="SSF50998">
    <property type="entry name" value="Quinoprotein alcohol dehydrogenase-like"/>
    <property type="match status" value="1"/>
</dbReference>
<feature type="domain" description="Histidine kinase" evidence="9">
    <location>
        <begin position="950"/>
        <end position="1172"/>
    </location>
</feature>
<sequence length="1318" mass="150851">MFPYRVYCSRSAFCWLKNHHGLLSLFRGGSWISILMLCNVLVGLAQPVNPLRLTHFSSTHKLPGVSVQCIYEDHMGILWLGIESLGLTRYDGKTYEVYKNKADDPSSISNNYPARIVEDLQGNIWVATKAGLNRFNRETETFTRYYVAGDDPYSLSNNALNDIRIDRFGNVWVATANGISVYNARHDEFLRVLYNSIENRQSDNIEVNAIQFDDQSNVWIGTNRFGLYMIPNDAYTPLMEAWQHKPLSQLNSSITTIHNWVNNTQSLHSLAVNSIRCLAPMGTDTVWVGTQMGLFAFQKSASVFHKQTFAHVNMQLLNKATYLDLYVDSNRNLWAGTSNDGLMMIQQQTKHIHYLNADFEGSHNLKSNAIRNVIETRSGLIWVATKFEGLHSYDPRQNNFALINKATNFIPGLSHEYVLCVFEDSRNVIWIGTKAGGLTRWDRQRNTFEYFKHDAKNPGSIGSNRIEMMTEDSQGNLWLAHENGLDCLPPGSKEFKHYLSNHFRTLCLTKSGILWLGTNNGIYKFDTQTRQAVVHKTVYSKVFNSENNLDVTRIIEDRSGVLWFGTGKDGLYEYNPIDDRLIIHTHSQQNVTSVSGNMIRGLYQDSQGNIWVGTKSDGFNRFDKASRTFVRYQNPNPQSSNTYYNFLEDVNGNLWMGTHKGIERFSPKDSSFTLFNSHYGLQSLIFDSNAYGYTHDGFLMLGGSKGLNIFSPEKVKYLPDNSPIMITSVMLDNKHLARDIQESQLLRVSYRHTTLSFEFALLNYLTPDENTYAYQLENFDKDWVYCDTRNFASYTNLPPGDYVFKVKGANSEGIWSSDIRHIAIRVDTPFWRAWWFILLAVVFGGSCIWLVIRLRVSMIRRNEARLKEQVRQRTADLSQAYEKLEKVNRQIEIRNNELLYQSKKIRSQNQELERHHQNLEQQVIERTRDLEKSKQKAEESDQLKSAFLANMSHEIRTPLNAIIGFSDLITSDDVTPEERTYMNRVIQNNSNSLLQLINDIVDISMIEANQLPISITQFNLGIFLHDVANDARKNKALIEKGLTLNLEIEEPLNDRMFNSAPERIRQIFQNLISNAIKFTDQGGITIGCQAGVTEGQYLFYVRDTGCGILKSQYEAIFERFRKFEDSTSRLYRGTGLGLSICRHICQLLGGKIWVESIPDRGATFYFSLPDRPMHATPKVKATGPQRIVYPDWAGKTILIAEDEDSNFEVLRYSLLRTHIRIVRAVNGVEAVDYVMQSSNGLPDLVLMDIKMPVMDGMEASAKIKERHPNLPVIAQTGYAIPLDERDMTRAHFDGFVTKPIATRKLLEKMQQLMPVNQG</sequence>
<name>A0A2W7N474_9BACT</name>
<evidence type="ECO:0000256" key="3">
    <source>
        <dbReference type="ARBA" id="ARBA00022553"/>
    </source>
</evidence>
<dbReference type="InterPro" id="IPR004358">
    <property type="entry name" value="Sig_transdc_His_kin-like_C"/>
</dbReference>
<comment type="caution">
    <text evidence="11">The sequence shown here is derived from an EMBL/GenBank/DDBJ whole genome shotgun (WGS) entry which is preliminary data.</text>
</comment>
<dbReference type="CDD" id="cd17546">
    <property type="entry name" value="REC_hyHK_CKI1_RcsC-like"/>
    <property type="match status" value="1"/>
</dbReference>
<evidence type="ECO:0000259" key="10">
    <source>
        <dbReference type="PROSITE" id="PS50110"/>
    </source>
</evidence>
<dbReference type="InterPro" id="IPR005467">
    <property type="entry name" value="His_kinase_dom"/>
</dbReference>
<dbReference type="OrthoDB" id="9809670at2"/>
<dbReference type="Gene3D" id="3.40.50.2300">
    <property type="match status" value="1"/>
</dbReference>
<dbReference type="InterPro" id="IPR015943">
    <property type="entry name" value="WD40/YVTN_repeat-like_dom_sf"/>
</dbReference>
<dbReference type="InterPro" id="IPR003594">
    <property type="entry name" value="HATPase_dom"/>
</dbReference>
<comment type="catalytic activity">
    <reaction evidence="1">
        <text>ATP + protein L-histidine = ADP + protein N-phospho-L-histidine.</text>
        <dbReference type="EC" id="2.7.13.3"/>
    </reaction>
</comment>
<dbReference type="Gene3D" id="1.10.287.130">
    <property type="match status" value="1"/>
</dbReference>
<dbReference type="GO" id="GO:0000155">
    <property type="term" value="F:phosphorelay sensor kinase activity"/>
    <property type="evidence" value="ECO:0007669"/>
    <property type="project" value="InterPro"/>
</dbReference>
<dbReference type="SUPFAM" id="SSF52172">
    <property type="entry name" value="CheY-like"/>
    <property type="match status" value="1"/>
</dbReference>
<dbReference type="FunFam" id="3.30.565.10:FF:000006">
    <property type="entry name" value="Sensor histidine kinase WalK"/>
    <property type="match status" value="1"/>
</dbReference>
<dbReference type="PANTHER" id="PTHR43547">
    <property type="entry name" value="TWO-COMPONENT HISTIDINE KINASE"/>
    <property type="match status" value="1"/>
</dbReference>
<dbReference type="SMART" id="SM00388">
    <property type="entry name" value="HisKA"/>
    <property type="match status" value="1"/>
</dbReference>
<dbReference type="Pfam" id="PF07495">
    <property type="entry name" value="Y_Y_Y"/>
    <property type="match status" value="1"/>
</dbReference>
<dbReference type="Pfam" id="PF07494">
    <property type="entry name" value="Reg_prop"/>
    <property type="match status" value="4"/>
</dbReference>
<dbReference type="InterPro" id="IPR011006">
    <property type="entry name" value="CheY-like_superfamily"/>
</dbReference>
<evidence type="ECO:0000256" key="2">
    <source>
        <dbReference type="ARBA" id="ARBA00012438"/>
    </source>
</evidence>
<dbReference type="EC" id="2.7.13.3" evidence="2"/>
<dbReference type="Pfam" id="PF00512">
    <property type="entry name" value="HisKA"/>
    <property type="match status" value="1"/>
</dbReference>
<dbReference type="InterPro" id="IPR013783">
    <property type="entry name" value="Ig-like_fold"/>
</dbReference>
<evidence type="ECO:0000256" key="5">
    <source>
        <dbReference type="ARBA" id="ARBA00022777"/>
    </source>
</evidence>
<dbReference type="SUPFAM" id="SSF55874">
    <property type="entry name" value="ATPase domain of HSP90 chaperone/DNA topoisomerase II/histidine kinase"/>
    <property type="match status" value="1"/>
</dbReference>
<dbReference type="Pfam" id="PF00072">
    <property type="entry name" value="Response_reg"/>
    <property type="match status" value="1"/>
</dbReference>
<dbReference type="InterPro" id="IPR011123">
    <property type="entry name" value="Y_Y_Y"/>
</dbReference>
<keyword evidence="8" id="KW-1133">Transmembrane helix</keyword>
<dbReference type="PROSITE" id="PS50109">
    <property type="entry name" value="HIS_KIN"/>
    <property type="match status" value="1"/>
</dbReference>
<dbReference type="SMART" id="SM00387">
    <property type="entry name" value="HATPase_c"/>
    <property type="match status" value="1"/>
</dbReference>
<organism evidence="11 12">
    <name type="scientific">Breznakibacter xylanolyticus</name>
    <dbReference type="NCBI Taxonomy" id="990"/>
    <lineage>
        <taxon>Bacteria</taxon>
        <taxon>Pseudomonadati</taxon>
        <taxon>Bacteroidota</taxon>
        <taxon>Bacteroidia</taxon>
        <taxon>Marinilabiliales</taxon>
        <taxon>Marinilabiliaceae</taxon>
        <taxon>Breznakibacter</taxon>
    </lineage>
</organism>
<dbReference type="Proteomes" id="UP000249239">
    <property type="component" value="Unassembled WGS sequence"/>
</dbReference>
<reference evidence="11 12" key="1">
    <citation type="submission" date="2018-06" db="EMBL/GenBank/DDBJ databases">
        <title>Genomic Encyclopedia of Archaeal and Bacterial Type Strains, Phase II (KMG-II): from individual species to whole genera.</title>
        <authorList>
            <person name="Goeker M."/>
        </authorList>
    </citation>
    <scope>NUCLEOTIDE SEQUENCE [LARGE SCALE GENOMIC DNA]</scope>
    <source>
        <strain evidence="11 12">DSM 6779</strain>
    </source>
</reference>
<keyword evidence="7" id="KW-0175">Coiled coil</keyword>
<protein>
    <recommendedName>
        <fullName evidence="2">histidine kinase</fullName>
        <ecNumber evidence="2">2.7.13.3</ecNumber>
    </recommendedName>
</protein>
<dbReference type="SUPFAM" id="SSF63829">
    <property type="entry name" value="Calcium-dependent phosphotriesterase"/>
    <property type="match status" value="1"/>
</dbReference>
<feature type="coiled-coil region" evidence="7">
    <location>
        <begin position="867"/>
        <end position="936"/>
    </location>
</feature>
<evidence type="ECO:0000313" key="12">
    <source>
        <dbReference type="Proteomes" id="UP000249239"/>
    </source>
</evidence>
<dbReference type="InterPro" id="IPR001789">
    <property type="entry name" value="Sig_transdc_resp-reg_receiver"/>
</dbReference>
<dbReference type="CDD" id="cd16922">
    <property type="entry name" value="HATPase_EvgS-ArcB-TorS-like"/>
    <property type="match status" value="1"/>
</dbReference>
<dbReference type="InterPro" id="IPR011110">
    <property type="entry name" value="Reg_prop"/>
</dbReference>
<evidence type="ECO:0000256" key="7">
    <source>
        <dbReference type="SAM" id="Coils"/>
    </source>
</evidence>
<feature type="modified residue" description="4-aspartylphosphate" evidence="6">
    <location>
        <position position="1248"/>
    </location>
</feature>
<dbReference type="SUPFAM" id="SSF47384">
    <property type="entry name" value="Homodimeric domain of signal transducing histidine kinase"/>
    <property type="match status" value="1"/>
</dbReference>
<keyword evidence="8" id="KW-0472">Membrane</keyword>
<dbReference type="EMBL" id="QKZK01000017">
    <property type="protein sequence ID" value="PZX15165.1"/>
    <property type="molecule type" value="Genomic_DNA"/>
</dbReference>
<dbReference type="InterPro" id="IPR036097">
    <property type="entry name" value="HisK_dim/P_sf"/>
</dbReference>
<dbReference type="InterPro" id="IPR011047">
    <property type="entry name" value="Quinoprotein_ADH-like_sf"/>
</dbReference>
<dbReference type="PANTHER" id="PTHR43547:SF2">
    <property type="entry name" value="HYBRID SIGNAL TRANSDUCTION HISTIDINE KINASE C"/>
    <property type="match status" value="1"/>
</dbReference>
<dbReference type="InterPro" id="IPR003661">
    <property type="entry name" value="HisK_dim/P_dom"/>
</dbReference>
<accession>A0A2W7N474</accession>
<dbReference type="Gene3D" id="3.30.565.10">
    <property type="entry name" value="Histidine kinase-like ATPase, C-terminal domain"/>
    <property type="match status" value="1"/>
</dbReference>
<dbReference type="Pfam" id="PF02518">
    <property type="entry name" value="HATPase_c"/>
    <property type="match status" value="1"/>
</dbReference>
<dbReference type="SMART" id="SM00448">
    <property type="entry name" value="REC"/>
    <property type="match status" value="1"/>
</dbReference>
<evidence type="ECO:0000256" key="8">
    <source>
        <dbReference type="SAM" id="Phobius"/>
    </source>
</evidence>
<dbReference type="InterPro" id="IPR036890">
    <property type="entry name" value="HATPase_C_sf"/>
</dbReference>
<feature type="transmembrane region" description="Helical" evidence="8">
    <location>
        <begin position="833"/>
        <end position="852"/>
    </location>
</feature>
<dbReference type="PRINTS" id="PR00344">
    <property type="entry name" value="BCTRLSENSOR"/>
</dbReference>
<evidence type="ECO:0000256" key="6">
    <source>
        <dbReference type="PROSITE-ProRule" id="PRU00169"/>
    </source>
</evidence>
<evidence type="ECO:0000256" key="4">
    <source>
        <dbReference type="ARBA" id="ARBA00022679"/>
    </source>
</evidence>
<keyword evidence="4" id="KW-0808">Transferase</keyword>
<keyword evidence="8" id="KW-0812">Transmembrane</keyword>
<gene>
    <name evidence="11" type="ORF">LX69_02253</name>
</gene>
<feature type="transmembrane region" description="Helical" evidence="8">
    <location>
        <begin position="21"/>
        <end position="45"/>
    </location>
</feature>
<keyword evidence="5 11" id="KW-0418">Kinase</keyword>